<protein>
    <submittedName>
        <fullName evidence="2">Uncharacterized protein</fullName>
    </submittedName>
</protein>
<evidence type="ECO:0000313" key="3">
    <source>
        <dbReference type="Proteomes" id="UP000030764"/>
    </source>
</evidence>
<name>A0A085ND17_9BILA</name>
<organism evidence="2">
    <name type="scientific">Trichuris suis</name>
    <name type="common">pig whipworm</name>
    <dbReference type="NCBI Taxonomy" id="68888"/>
    <lineage>
        <taxon>Eukaryota</taxon>
        <taxon>Metazoa</taxon>
        <taxon>Ecdysozoa</taxon>
        <taxon>Nematoda</taxon>
        <taxon>Enoplea</taxon>
        <taxon>Dorylaimia</taxon>
        <taxon>Trichinellida</taxon>
        <taxon>Trichuridae</taxon>
        <taxon>Trichuris</taxon>
    </lineage>
</organism>
<reference evidence="2 3" key="1">
    <citation type="journal article" date="2014" name="Nat. Genet.">
        <title>Genome and transcriptome of the porcine whipworm Trichuris suis.</title>
        <authorList>
            <person name="Jex A.R."/>
            <person name="Nejsum P."/>
            <person name="Schwarz E.M."/>
            <person name="Hu L."/>
            <person name="Young N.D."/>
            <person name="Hall R.S."/>
            <person name="Korhonen P.K."/>
            <person name="Liao S."/>
            <person name="Thamsborg S."/>
            <person name="Xia J."/>
            <person name="Xu P."/>
            <person name="Wang S."/>
            <person name="Scheerlinck J.P."/>
            <person name="Hofmann A."/>
            <person name="Sternberg P.W."/>
            <person name="Wang J."/>
            <person name="Gasser R.B."/>
        </authorList>
    </citation>
    <scope>NUCLEOTIDE SEQUENCE [LARGE SCALE GENOMIC DNA]</scope>
    <source>
        <strain evidence="2">DCEP-RM93F</strain>
        <strain evidence="1">DCEP-RM93M</strain>
    </source>
</reference>
<proteinExistence type="predicted"/>
<dbReference type="Proteomes" id="UP000030758">
    <property type="component" value="Unassembled WGS sequence"/>
</dbReference>
<accession>A0A085ND17</accession>
<evidence type="ECO:0000313" key="2">
    <source>
        <dbReference type="EMBL" id="KFD67363.1"/>
    </source>
</evidence>
<dbReference type="AlphaFoldDB" id="A0A085ND17"/>
<evidence type="ECO:0000313" key="1">
    <source>
        <dbReference type="EMBL" id="KFD53975.1"/>
    </source>
</evidence>
<dbReference type="EMBL" id="KL367515">
    <property type="protein sequence ID" value="KFD67363.1"/>
    <property type="molecule type" value="Genomic_DNA"/>
</dbReference>
<keyword evidence="3" id="KW-1185">Reference proteome</keyword>
<gene>
    <name evidence="1" type="ORF">M513_05242</name>
    <name evidence="2" type="ORF">M514_05242</name>
</gene>
<dbReference type="Proteomes" id="UP000030764">
    <property type="component" value="Unassembled WGS sequence"/>
</dbReference>
<sequence length="101" mass="11048">MAIYGSETNRGYFSANAQEAGATSAIPGIDAHLFSAFDIWKMKTITAGTGKLIMRFLELAIACTVASQLGMQKRRLIDSSRLKMKFLELQCGWAIRTPMGA</sequence>
<dbReference type="EMBL" id="KL363212">
    <property type="protein sequence ID" value="KFD53975.1"/>
    <property type="molecule type" value="Genomic_DNA"/>
</dbReference>